<dbReference type="GO" id="GO:0008234">
    <property type="term" value="F:cysteine-type peptidase activity"/>
    <property type="evidence" value="ECO:0007669"/>
    <property type="project" value="UniProtKB-KW"/>
</dbReference>
<feature type="domain" description="NlpC/P60" evidence="6">
    <location>
        <begin position="410"/>
        <end position="561"/>
    </location>
</feature>
<dbReference type="InterPro" id="IPR038765">
    <property type="entry name" value="Papain-like_cys_pep_sf"/>
</dbReference>
<dbReference type="EMBL" id="MEHA01000003">
    <property type="protein sequence ID" value="ODR54074.1"/>
    <property type="molecule type" value="Genomic_DNA"/>
</dbReference>
<dbReference type="InterPro" id="IPR059180">
    <property type="entry name" value="3D_YorM"/>
</dbReference>
<proteinExistence type="inferred from homology"/>
<feature type="transmembrane region" description="Helical" evidence="5">
    <location>
        <begin position="91"/>
        <end position="112"/>
    </location>
</feature>
<evidence type="ECO:0000313" key="7">
    <source>
        <dbReference type="EMBL" id="ODR54074.1"/>
    </source>
</evidence>
<keyword evidence="5" id="KW-0812">Transmembrane</keyword>
<dbReference type="PANTHER" id="PTHR47053">
    <property type="entry name" value="MUREIN DD-ENDOPEPTIDASE MEPH-RELATED"/>
    <property type="match status" value="1"/>
</dbReference>
<dbReference type="Proteomes" id="UP000094271">
    <property type="component" value="Unassembled WGS sequence"/>
</dbReference>
<organism evidence="7 8">
    <name type="scientific">Eisenbergiella tayi</name>
    <dbReference type="NCBI Taxonomy" id="1432052"/>
    <lineage>
        <taxon>Bacteria</taxon>
        <taxon>Bacillati</taxon>
        <taxon>Bacillota</taxon>
        <taxon>Clostridia</taxon>
        <taxon>Lachnospirales</taxon>
        <taxon>Lachnospiraceae</taxon>
        <taxon>Eisenbergiella</taxon>
    </lineage>
</organism>
<dbReference type="PANTHER" id="PTHR47053:SF1">
    <property type="entry name" value="MUREIN DD-ENDOPEPTIDASE MEPH-RELATED"/>
    <property type="match status" value="1"/>
</dbReference>
<evidence type="ECO:0000256" key="5">
    <source>
        <dbReference type="SAM" id="Phobius"/>
    </source>
</evidence>
<sequence length="675" mass="72135">MAEPDKRQIGDGSDNYGEAAKQMAKAAKEAGKETAKQAAVKGAEAGANAAAATVQAGVEGGKAVAEIAAGTAAGGPWGAILSAAWAMRHTLFKILVCICLFFLVIIVLIVSLPSVVTNSVFGLDGSMVDMENPTTLLESYNDLATDISAVVEEGYDAALAKVEQIIEDGGYDYDLSMDALINYAQGSAGYDVSYILAAYSASLQQRNTGKEDMLAKLRSVADSMFPVAFVEKESEQIVPFTYATYRPVTVTVVTSKTQTGTINGVPQYRYTTARRTYYEPDETITTSEPVNVAAYTPVVVSVPIYSGGRITGTRSETYYEQGGTETLTPETEVVKYVECTIQPFDNSVIIRAFGIDPSATYDQFKITYGEAIQKMANALKMTLYGTLGNGQMVPLTDAELIAFVNAQNCSPMRKHILTTALSLVGKVPYFWGGKSAPGWNDAWNTPRLVTSAGSPTTGTIRPFGLDCSGFTTWVFNTAVGVEIGAGCNGQYPNTYGISAAELLPGDLGFLADDDGWGHVLVFAGYDAEGTRMWVHSSGGIGVILNTPSYEGRLSYRRLSIVDYDAPVVNAPTGEALYTLEVEVTHYCACAKCCGSNAQGLTASGKQAAVGMVAMSSHYPFGTQIMINGTMYTVEDRGGSGIENNIHRVDIYVPSHQQALRMGRYTTTATIYRLGR</sequence>
<dbReference type="CDD" id="cd14667">
    <property type="entry name" value="3D_containing_proteins"/>
    <property type="match status" value="1"/>
</dbReference>
<evidence type="ECO:0000256" key="4">
    <source>
        <dbReference type="ARBA" id="ARBA00022807"/>
    </source>
</evidence>
<evidence type="ECO:0000313" key="8">
    <source>
        <dbReference type="Proteomes" id="UP000094271"/>
    </source>
</evidence>
<evidence type="ECO:0000256" key="1">
    <source>
        <dbReference type="ARBA" id="ARBA00007074"/>
    </source>
</evidence>
<evidence type="ECO:0000256" key="3">
    <source>
        <dbReference type="ARBA" id="ARBA00022801"/>
    </source>
</evidence>
<dbReference type="InterPro" id="IPR051202">
    <property type="entry name" value="Peptidase_C40"/>
</dbReference>
<keyword evidence="3" id="KW-0378">Hydrolase</keyword>
<dbReference type="Pfam" id="PF00877">
    <property type="entry name" value="NLPC_P60"/>
    <property type="match status" value="1"/>
</dbReference>
<protein>
    <recommendedName>
        <fullName evidence="6">NlpC/P60 domain-containing protein</fullName>
    </recommendedName>
</protein>
<evidence type="ECO:0000259" key="6">
    <source>
        <dbReference type="PROSITE" id="PS51935"/>
    </source>
</evidence>
<keyword evidence="2" id="KW-0645">Protease</keyword>
<dbReference type="GO" id="GO:0006508">
    <property type="term" value="P:proteolysis"/>
    <property type="evidence" value="ECO:0007669"/>
    <property type="project" value="UniProtKB-KW"/>
</dbReference>
<reference evidence="7 8" key="1">
    <citation type="submission" date="2016-08" db="EMBL/GenBank/DDBJ databases">
        <authorList>
            <person name="Seilhamer J.J."/>
        </authorList>
    </citation>
    <scope>NUCLEOTIDE SEQUENCE [LARGE SCALE GENOMIC DNA]</scope>
    <source>
        <strain evidence="7 8">NML150140-1</strain>
    </source>
</reference>
<name>A0A1E3ULY5_9FIRM</name>
<dbReference type="SUPFAM" id="SSF54001">
    <property type="entry name" value="Cysteine proteinases"/>
    <property type="match status" value="1"/>
</dbReference>
<keyword evidence="4" id="KW-0788">Thiol protease</keyword>
<dbReference type="RefSeq" id="WP_069431237.1">
    <property type="nucleotide sequence ID" value="NZ_MEHA01000003.1"/>
</dbReference>
<gene>
    <name evidence="7" type="ORF">BEI59_05825</name>
</gene>
<keyword evidence="5" id="KW-1133">Transmembrane helix</keyword>
<dbReference type="Gene3D" id="3.90.1720.10">
    <property type="entry name" value="endopeptidase domain like (from Nostoc punctiforme)"/>
    <property type="match status" value="1"/>
</dbReference>
<keyword evidence="5" id="KW-0472">Membrane</keyword>
<comment type="similarity">
    <text evidence="1">Belongs to the peptidase C40 family.</text>
</comment>
<dbReference type="AlphaFoldDB" id="A0A1E3ULY5"/>
<evidence type="ECO:0000256" key="2">
    <source>
        <dbReference type="ARBA" id="ARBA00022670"/>
    </source>
</evidence>
<accession>A0A1E3ULY5</accession>
<dbReference type="InterPro" id="IPR000064">
    <property type="entry name" value="NLP_P60_dom"/>
</dbReference>
<dbReference type="PROSITE" id="PS51935">
    <property type="entry name" value="NLPC_P60"/>
    <property type="match status" value="1"/>
</dbReference>
<comment type="caution">
    <text evidence="7">The sequence shown here is derived from an EMBL/GenBank/DDBJ whole genome shotgun (WGS) entry which is preliminary data.</text>
</comment>